<evidence type="ECO:0000313" key="2">
    <source>
        <dbReference type="WBParaSite" id="Pan_g11730.t1"/>
    </source>
</evidence>
<dbReference type="Proteomes" id="UP000492821">
    <property type="component" value="Unassembled WGS sequence"/>
</dbReference>
<keyword evidence="1" id="KW-1185">Reference proteome</keyword>
<name>A0A7E4ZQV5_PANRE</name>
<sequence length="303" mass="34853">MGFTIFESTIEHQYYAITCYENLCDDDDAILDFTKQFDPQELEQLSKDKNIPKCGLGKWEFDDSEDMVNVSQRLKSMEFVPGIYCSIFLEKEKRADGSINLKFTFEPIHPKPKHCDEGFFKNEAFTYTCYYTPNGRDSAKQKCNLSKFFAKTTDGTETAIEPDEDDKEVIKNKVYEYYEDCEQLHVGLIGVPTRKCRPSGMGCFHSQLAGAKKDDPAAGCIGFAQKQIASKTEYYDNIGEALICITEESHDQCQYVNRDGSYYLLCCCHTYEINNHVRTCIVDSATIFHEDEHLLPRVRRYLP</sequence>
<organism evidence="1 2">
    <name type="scientific">Panagrellus redivivus</name>
    <name type="common">Microworm</name>
    <dbReference type="NCBI Taxonomy" id="6233"/>
    <lineage>
        <taxon>Eukaryota</taxon>
        <taxon>Metazoa</taxon>
        <taxon>Ecdysozoa</taxon>
        <taxon>Nematoda</taxon>
        <taxon>Chromadorea</taxon>
        <taxon>Rhabditida</taxon>
        <taxon>Tylenchina</taxon>
        <taxon>Panagrolaimomorpha</taxon>
        <taxon>Panagrolaimoidea</taxon>
        <taxon>Panagrolaimidae</taxon>
        <taxon>Panagrellus</taxon>
    </lineage>
</organism>
<dbReference type="AlphaFoldDB" id="A0A7E4ZQV5"/>
<reference evidence="2" key="2">
    <citation type="submission" date="2020-10" db="UniProtKB">
        <authorList>
            <consortium name="WormBaseParasite"/>
        </authorList>
    </citation>
    <scope>IDENTIFICATION</scope>
</reference>
<reference evidence="1" key="1">
    <citation type="journal article" date="2013" name="Genetics">
        <title>The draft genome and transcriptome of Panagrellus redivivus are shaped by the harsh demands of a free-living lifestyle.</title>
        <authorList>
            <person name="Srinivasan J."/>
            <person name="Dillman A.R."/>
            <person name="Macchietto M.G."/>
            <person name="Heikkinen L."/>
            <person name="Lakso M."/>
            <person name="Fracchia K.M."/>
            <person name="Antoshechkin I."/>
            <person name="Mortazavi A."/>
            <person name="Wong G."/>
            <person name="Sternberg P.W."/>
        </authorList>
    </citation>
    <scope>NUCLEOTIDE SEQUENCE [LARGE SCALE GENOMIC DNA]</scope>
    <source>
        <strain evidence="1">MT8872</strain>
    </source>
</reference>
<dbReference type="WBParaSite" id="Pan_g11730.t1">
    <property type="protein sequence ID" value="Pan_g11730.t1"/>
    <property type="gene ID" value="Pan_g11730"/>
</dbReference>
<protein>
    <submittedName>
        <fullName evidence="2">Thyroglobulin type-1 domain-containing protein</fullName>
    </submittedName>
</protein>
<proteinExistence type="predicted"/>
<accession>A0A7E4ZQV5</accession>
<evidence type="ECO:0000313" key="1">
    <source>
        <dbReference type="Proteomes" id="UP000492821"/>
    </source>
</evidence>